<reference evidence="2 3" key="1">
    <citation type="submission" date="2018-08" db="EMBL/GenBank/DDBJ databases">
        <title>Draft genome of the lignicolous fungus Coniochaeta pulveracea.</title>
        <authorList>
            <person name="Borstlap C.J."/>
            <person name="De Witt R.N."/>
            <person name="Botha A."/>
            <person name="Volschenk H."/>
        </authorList>
    </citation>
    <scope>NUCLEOTIDE SEQUENCE [LARGE SCALE GENOMIC DNA]</scope>
    <source>
        <strain evidence="2 3">CAB683</strain>
    </source>
</reference>
<comment type="caution">
    <text evidence="2">The sequence shown here is derived from an EMBL/GenBank/DDBJ whole genome shotgun (WGS) entry which is preliminary data.</text>
</comment>
<feature type="compositionally biased region" description="Basic and acidic residues" evidence="1">
    <location>
        <begin position="170"/>
        <end position="182"/>
    </location>
</feature>
<evidence type="ECO:0000313" key="3">
    <source>
        <dbReference type="Proteomes" id="UP000275385"/>
    </source>
</evidence>
<accession>A0A420YCZ0</accession>
<keyword evidence="3" id="KW-1185">Reference proteome</keyword>
<dbReference type="AlphaFoldDB" id="A0A420YCZ0"/>
<dbReference type="EMBL" id="QVQW01000019">
    <property type="protein sequence ID" value="RKU45714.1"/>
    <property type="molecule type" value="Genomic_DNA"/>
</dbReference>
<evidence type="ECO:0000313" key="2">
    <source>
        <dbReference type="EMBL" id="RKU45714.1"/>
    </source>
</evidence>
<dbReference type="Proteomes" id="UP000275385">
    <property type="component" value="Unassembled WGS sequence"/>
</dbReference>
<proteinExistence type="predicted"/>
<feature type="region of interest" description="Disordered" evidence="1">
    <location>
        <begin position="377"/>
        <end position="399"/>
    </location>
</feature>
<feature type="compositionally biased region" description="Polar residues" evidence="1">
    <location>
        <begin position="384"/>
        <end position="393"/>
    </location>
</feature>
<name>A0A420YCZ0_9PEZI</name>
<sequence length="525" mass="57296">MQRPDRIDELASALLDDSSMEQSVASAEPQYSLAAMVQANLTAFSSNHMLTSPASRIPAQKLLDVDMTGARPGRVNRRSVTGPLNQKPTEDNIVRRSKTVHHSRKAGLAKQKSVLKKMTGALTDRLHLTLKNADSGSHGDTTKGDGIEQMFTGLTYTDQTQVRKQSMPNREVKNESPKKKAEPQPVVKGSRNCRSPRRSMSLTGDPFIVKDCGTELPNDFLVRLRASSTTEAGWCTPTRSTTESLVSLMKGQLGSLGRGNPTATSSPRVQITLSPAKTSSQAEQCEASVVTSVSPFPTECSLISETSNEKVVQELDNEEEKTQEAVGNNNASPVCGYRYPTGGPVAAARASDRKKHPSPSKDDLAILAYKFTVLRESKREEAQRQASPLSNSPGMHRHRTESEVLNRYIVERLGNEEQHAEEDDLDELAVDCMLASLAKPTVNKRRAIAVTGPTVPRLAPPVESRQRAPSIQQGCYSPATLPDCACPGNNRVNLETDCPLHGGMAEVNELQWTDSNYDFVPRHVC</sequence>
<evidence type="ECO:0000256" key="1">
    <source>
        <dbReference type="SAM" id="MobiDB-lite"/>
    </source>
</evidence>
<organism evidence="2 3">
    <name type="scientific">Coniochaeta pulveracea</name>
    <dbReference type="NCBI Taxonomy" id="177199"/>
    <lineage>
        <taxon>Eukaryota</taxon>
        <taxon>Fungi</taxon>
        <taxon>Dikarya</taxon>
        <taxon>Ascomycota</taxon>
        <taxon>Pezizomycotina</taxon>
        <taxon>Sordariomycetes</taxon>
        <taxon>Sordariomycetidae</taxon>
        <taxon>Coniochaetales</taxon>
        <taxon>Coniochaetaceae</taxon>
        <taxon>Coniochaeta</taxon>
    </lineage>
</organism>
<feature type="compositionally biased region" description="Polar residues" evidence="1">
    <location>
        <begin position="156"/>
        <end position="168"/>
    </location>
</feature>
<feature type="region of interest" description="Disordered" evidence="1">
    <location>
        <begin position="156"/>
        <end position="202"/>
    </location>
</feature>
<dbReference type="OrthoDB" id="5231303at2759"/>
<gene>
    <name evidence="2" type="ORF">DL546_007562</name>
</gene>
<protein>
    <submittedName>
        <fullName evidence="2">Uncharacterized protein</fullName>
    </submittedName>
</protein>